<dbReference type="Proteomes" id="UP001497535">
    <property type="component" value="Unassembled WGS sequence"/>
</dbReference>
<dbReference type="EMBL" id="CAVMJV010000016">
    <property type="protein sequence ID" value="CAK5057295.1"/>
    <property type="molecule type" value="Genomic_DNA"/>
</dbReference>
<evidence type="ECO:0000313" key="1">
    <source>
        <dbReference type="EMBL" id="CAK5057295.1"/>
    </source>
</evidence>
<accession>A0ACB0YQQ2</accession>
<keyword evidence="2" id="KW-1185">Reference proteome</keyword>
<protein>
    <submittedName>
        <fullName evidence="1">Uncharacterized protein</fullName>
    </submittedName>
</protein>
<proteinExistence type="predicted"/>
<sequence length="52" mass="6205">MDNSLCCVKLWVSCEGNLWGTLQYRRFTVSGGNSSFFWKTWRRFRGMDNSLY</sequence>
<reference evidence="1" key="1">
    <citation type="submission" date="2023-11" db="EMBL/GenBank/DDBJ databases">
        <authorList>
            <person name="Poullet M."/>
        </authorList>
    </citation>
    <scope>NUCLEOTIDE SEQUENCE</scope>
    <source>
        <strain evidence="1">E1834</strain>
    </source>
</reference>
<evidence type="ECO:0000313" key="2">
    <source>
        <dbReference type="Proteomes" id="UP001497535"/>
    </source>
</evidence>
<comment type="caution">
    <text evidence="1">The sequence shown here is derived from an EMBL/GenBank/DDBJ whole genome shotgun (WGS) entry which is preliminary data.</text>
</comment>
<organism evidence="1 2">
    <name type="scientific">Meloidogyne enterolobii</name>
    <name type="common">Root-knot nematode worm</name>
    <name type="synonym">Meloidogyne mayaguensis</name>
    <dbReference type="NCBI Taxonomy" id="390850"/>
    <lineage>
        <taxon>Eukaryota</taxon>
        <taxon>Metazoa</taxon>
        <taxon>Ecdysozoa</taxon>
        <taxon>Nematoda</taxon>
        <taxon>Chromadorea</taxon>
        <taxon>Rhabditida</taxon>
        <taxon>Tylenchina</taxon>
        <taxon>Tylenchomorpha</taxon>
        <taxon>Tylenchoidea</taxon>
        <taxon>Meloidogynidae</taxon>
        <taxon>Meloidogyninae</taxon>
        <taxon>Meloidogyne</taxon>
    </lineage>
</organism>
<name>A0ACB0YQQ2_MELEN</name>
<gene>
    <name evidence="1" type="ORF">MENTE1834_LOCUS15162</name>
</gene>